<dbReference type="InterPro" id="IPR039506">
    <property type="entry name" value="SPOB_a"/>
</dbReference>
<comment type="catalytic activity">
    <reaction evidence="1">
        <text>ATP + protein L-histidine = ADP + protein N-phospho-L-histidine.</text>
        <dbReference type="EC" id="2.7.13.3"/>
    </reaction>
</comment>
<dbReference type="AlphaFoldDB" id="A0A2T0AVU1"/>
<comment type="caution">
    <text evidence="8">The sequence shown here is derived from an EMBL/GenBank/DDBJ whole genome shotgun (WGS) entry which is preliminary data.</text>
</comment>
<feature type="transmembrane region" description="Helical" evidence="6">
    <location>
        <begin position="7"/>
        <end position="28"/>
    </location>
</feature>
<keyword evidence="4" id="KW-0902">Two-component regulatory system</keyword>
<dbReference type="GO" id="GO:0004673">
    <property type="term" value="F:protein histidine kinase activity"/>
    <property type="evidence" value="ECO:0007669"/>
    <property type="project" value="UniProtKB-EC"/>
</dbReference>
<keyword evidence="9" id="KW-1185">Reference proteome</keyword>
<organism evidence="8 9">
    <name type="scientific">Neomoorella humiferrea</name>
    <dbReference type="NCBI Taxonomy" id="676965"/>
    <lineage>
        <taxon>Bacteria</taxon>
        <taxon>Bacillati</taxon>
        <taxon>Bacillota</taxon>
        <taxon>Clostridia</taxon>
        <taxon>Neomoorellales</taxon>
        <taxon>Neomoorellaceae</taxon>
        <taxon>Neomoorella</taxon>
    </lineage>
</organism>
<protein>
    <recommendedName>
        <fullName evidence="2">histidine kinase</fullName>
        <ecNumber evidence="2">2.7.13.3</ecNumber>
    </recommendedName>
</protein>
<dbReference type="InterPro" id="IPR036890">
    <property type="entry name" value="HATPase_C_sf"/>
</dbReference>
<dbReference type="GO" id="GO:0000160">
    <property type="term" value="P:phosphorelay signal transduction system"/>
    <property type="evidence" value="ECO:0007669"/>
    <property type="project" value="UniProtKB-KW"/>
</dbReference>
<accession>A0A2T0AVU1</accession>
<dbReference type="Pfam" id="PF02518">
    <property type="entry name" value="HATPase_c"/>
    <property type="match status" value="1"/>
</dbReference>
<evidence type="ECO:0000256" key="1">
    <source>
        <dbReference type="ARBA" id="ARBA00000085"/>
    </source>
</evidence>
<dbReference type="Gene3D" id="1.10.287.130">
    <property type="match status" value="1"/>
</dbReference>
<dbReference type="SMART" id="SM00387">
    <property type="entry name" value="HATPase_c"/>
    <property type="match status" value="1"/>
</dbReference>
<reference evidence="8 9" key="1">
    <citation type="submission" date="2018-03" db="EMBL/GenBank/DDBJ databases">
        <title>Genome sequence of Moorella humiferrea DSM 23265.</title>
        <authorList>
            <person name="Poehlein A."/>
            <person name="Daniel R."/>
        </authorList>
    </citation>
    <scope>NUCLEOTIDE SEQUENCE [LARGE SCALE GENOMIC DNA]</scope>
    <source>
        <strain evidence="8 9">DSM 23265</strain>
    </source>
</reference>
<dbReference type="EMBL" id="PVXM01000006">
    <property type="protein sequence ID" value="PRR74850.1"/>
    <property type="molecule type" value="Genomic_DNA"/>
</dbReference>
<keyword evidence="5" id="KW-0175">Coiled coil</keyword>
<dbReference type="Pfam" id="PF14689">
    <property type="entry name" value="SPOB_a"/>
    <property type="match status" value="1"/>
</dbReference>
<dbReference type="PANTHER" id="PTHR40448">
    <property type="entry name" value="TWO-COMPONENT SENSOR HISTIDINE KINASE"/>
    <property type="match status" value="1"/>
</dbReference>
<keyword evidence="6" id="KW-1133">Transmembrane helix</keyword>
<dbReference type="Gene3D" id="3.30.565.10">
    <property type="entry name" value="Histidine kinase-like ATPase, C-terminal domain"/>
    <property type="match status" value="1"/>
</dbReference>
<evidence type="ECO:0000313" key="9">
    <source>
        <dbReference type="Proteomes" id="UP000238415"/>
    </source>
</evidence>
<gene>
    <name evidence="8" type="primary">dcuS</name>
    <name evidence="8" type="ORF">MOHU_03480</name>
</gene>
<keyword evidence="3 8" id="KW-0418">Kinase</keyword>
<name>A0A2T0AVU1_9FIRM</name>
<evidence type="ECO:0000256" key="6">
    <source>
        <dbReference type="SAM" id="Phobius"/>
    </source>
</evidence>
<evidence type="ECO:0000256" key="2">
    <source>
        <dbReference type="ARBA" id="ARBA00012438"/>
    </source>
</evidence>
<dbReference type="GO" id="GO:0042802">
    <property type="term" value="F:identical protein binding"/>
    <property type="evidence" value="ECO:0007669"/>
    <property type="project" value="TreeGrafter"/>
</dbReference>
<dbReference type="Proteomes" id="UP000238415">
    <property type="component" value="Unassembled WGS sequence"/>
</dbReference>
<dbReference type="EC" id="2.7.13.3" evidence="2"/>
<dbReference type="OrthoDB" id="1677679at2"/>
<dbReference type="PANTHER" id="PTHR40448:SF1">
    <property type="entry name" value="TWO-COMPONENT SENSOR HISTIDINE KINASE"/>
    <property type="match status" value="1"/>
</dbReference>
<evidence type="ECO:0000313" key="8">
    <source>
        <dbReference type="EMBL" id="PRR74850.1"/>
    </source>
</evidence>
<dbReference type="RefSeq" id="WP_106004391.1">
    <property type="nucleotide sequence ID" value="NZ_CP136419.1"/>
</dbReference>
<keyword evidence="6" id="KW-0472">Membrane</keyword>
<keyword evidence="8" id="KW-0808">Transferase</keyword>
<feature type="coiled-coil region" evidence="5">
    <location>
        <begin position="64"/>
        <end position="91"/>
    </location>
</feature>
<dbReference type="InterPro" id="IPR003594">
    <property type="entry name" value="HATPase_dom"/>
</dbReference>
<keyword evidence="6" id="KW-0812">Transmembrane</keyword>
<evidence type="ECO:0000256" key="4">
    <source>
        <dbReference type="ARBA" id="ARBA00023012"/>
    </source>
</evidence>
<evidence type="ECO:0000256" key="3">
    <source>
        <dbReference type="ARBA" id="ARBA00022777"/>
    </source>
</evidence>
<dbReference type="InterPro" id="IPR032834">
    <property type="entry name" value="NatK-like_C"/>
</dbReference>
<dbReference type="InterPro" id="IPR005467">
    <property type="entry name" value="His_kinase_dom"/>
</dbReference>
<feature type="domain" description="Histidine kinase" evidence="7">
    <location>
        <begin position="153"/>
        <end position="277"/>
    </location>
</feature>
<dbReference type="PROSITE" id="PS50109">
    <property type="entry name" value="HIS_KIN"/>
    <property type="match status" value="1"/>
</dbReference>
<evidence type="ECO:0000256" key="5">
    <source>
        <dbReference type="SAM" id="Coils"/>
    </source>
</evidence>
<dbReference type="CDD" id="cd16935">
    <property type="entry name" value="HATPase_AgrC-ComD-like"/>
    <property type="match status" value="1"/>
</dbReference>
<dbReference type="SUPFAM" id="SSF55874">
    <property type="entry name" value="ATPase domain of HSP90 chaperone/DNA topoisomerase II/histidine kinase"/>
    <property type="match status" value="1"/>
</dbReference>
<evidence type="ECO:0000259" key="7">
    <source>
        <dbReference type="PROSITE" id="PS50109"/>
    </source>
</evidence>
<proteinExistence type="predicted"/>
<feature type="transmembrane region" description="Helical" evidence="6">
    <location>
        <begin position="34"/>
        <end position="58"/>
    </location>
</feature>
<dbReference type="InterPro" id="IPR004358">
    <property type="entry name" value="Sig_transdc_His_kin-like_C"/>
</dbReference>
<dbReference type="PRINTS" id="PR00344">
    <property type="entry name" value="BCTRLSENSOR"/>
</dbReference>
<sequence length="280" mass="31143">MATANHSYWLIAALLGQSFLINIAVQNLQLSQYAFYKPIVIGANLVSLSFYLMILLLIKKILELRRQQQLLEQKETELDSVQSLLRTVRAQRHDIINHLDTVYALLSLGKEVLAREYASHLVQIAGNTSHLIWLEQPVIAAFLQNKLNQAIAKEITMYIDVSTDLKDLAVKPYALVTILGNLLENAMEAVETLPPGQRQIELEISRANLYYLFTVSNSGPPLDSAIKDVIFQPGVSTKGPDRGLGLATVKEVVENHGGTIEVEADPVTFRIKFPATIQQG</sequence>